<protein>
    <recommendedName>
        <fullName evidence="3">Tyr recombinase domain-containing protein</fullName>
    </recommendedName>
</protein>
<evidence type="ECO:0000259" key="3">
    <source>
        <dbReference type="PROSITE" id="PS51898"/>
    </source>
</evidence>
<name>A0A146MI88_LYGHE</name>
<evidence type="ECO:0000256" key="2">
    <source>
        <dbReference type="ARBA" id="ARBA00023172"/>
    </source>
</evidence>
<sequence>MRSISDATIKQYSVSYKRWGLFCQEKVLDPWDPTPSSMVAFFQHVMDSSNISYNSINSYRAALSLIARSQVGCDPLVSRFLKGVARLRPPAPRYNITWNPYTVLDFLDREFSEIGELSKKLVTLFLLATGHRLQTIHLIRMGEISFSATSGVRIKITDPIKCSGPNKKQPLISIPPLQEKPNLCVVKNLQKYIDLTAPIRPTAEDFLFIISRPPYNRASKATLSRWVLSTLSDAGVDTSIFKPHSTRHAATSAASRAGVSIDIIRQSAGWSQRSDVFTQFYNRPLQEEASLLHSII</sequence>
<dbReference type="InterPro" id="IPR011010">
    <property type="entry name" value="DNA_brk_join_enz"/>
</dbReference>
<organism evidence="4">
    <name type="scientific">Lygus hesperus</name>
    <name type="common">Western plant bug</name>
    <dbReference type="NCBI Taxonomy" id="30085"/>
    <lineage>
        <taxon>Eukaryota</taxon>
        <taxon>Metazoa</taxon>
        <taxon>Ecdysozoa</taxon>
        <taxon>Arthropoda</taxon>
        <taxon>Hexapoda</taxon>
        <taxon>Insecta</taxon>
        <taxon>Pterygota</taxon>
        <taxon>Neoptera</taxon>
        <taxon>Paraneoptera</taxon>
        <taxon>Hemiptera</taxon>
        <taxon>Heteroptera</taxon>
        <taxon>Panheteroptera</taxon>
        <taxon>Cimicomorpha</taxon>
        <taxon>Miridae</taxon>
        <taxon>Mirini</taxon>
        <taxon>Lygus</taxon>
    </lineage>
</organism>
<keyword evidence="1" id="KW-0238">DNA-binding</keyword>
<evidence type="ECO:0000256" key="1">
    <source>
        <dbReference type="ARBA" id="ARBA00023125"/>
    </source>
</evidence>
<dbReference type="InterPro" id="IPR002104">
    <property type="entry name" value="Integrase_catalytic"/>
</dbReference>
<dbReference type="PROSITE" id="PS51898">
    <property type="entry name" value="TYR_RECOMBINASE"/>
    <property type="match status" value="1"/>
</dbReference>
<dbReference type="GO" id="GO:0006310">
    <property type="term" value="P:DNA recombination"/>
    <property type="evidence" value="ECO:0007669"/>
    <property type="project" value="UniProtKB-KW"/>
</dbReference>
<dbReference type="PANTHER" id="PTHR35617">
    <property type="entry name" value="PHAGE_INTEGRASE DOMAIN-CONTAINING PROTEIN"/>
    <property type="match status" value="1"/>
</dbReference>
<accession>A0A146MI88</accession>
<dbReference type="GO" id="GO:0015074">
    <property type="term" value="P:DNA integration"/>
    <property type="evidence" value="ECO:0007669"/>
    <property type="project" value="InterPro"/>
</dbReference>
<feature type="domain" description="Tyr recombinase" evidence="3">
    <location>
        <begin position="88"/>
        <end position="294"/>
    </location>
</feature>
<dbReference type="GO" id="GO:0003677">
    <property type="term" value="F:DNA binding"/>
    <property type="evidence" value="ECO:0007669"/>
    <property type="project" value="UniProtKB-KW"/>
</dbReference>
<gene>
    <name evidence="4" type="ORF">g.83544</name>
</gene>
<evidence type="ECO:0000313" key="4">
    <source>
        <dbReference type="EMBL" id="JAQ18456.1"/>
    </source>
</evidence>
<reference evidence="4" key="1">
    <citation type="journal article" date="2016" name="Gigascience">
        <title>De novo construction of an expanded transcriptome assembly for the western tarnished plant bug, Lygus hesperus.</title>
        <authorList>
            <person name="Tassone E.E."/>
            <person name="Geib S.M."/>
            <person name="Hall B."/>
            <person name="Fabrick J.A."/>
            <person name="Brent C.S."/>
            <person name="Hull J.J."/>
        </authorList>
    </citation>
    <scope>NUCLEOTIDE SEQUENCE</scope>
</reference>
<keyword evidence="2" id="KW-0233">DNA recombination</keyword>
<dbReference type="PANTHER" id="PTHR35617:SF3">
    <property type="entry name" value="CORE-BINDING (CB) DOMAIN-CONTAINING PROTEIN"/>
    <property type="match status" value="1"/>
</dbReference>
<dbReference type="InterPro" id="IPR013762">
    <property type="entry name" value="Integrase-like_cat_sf"/>
</dbReference>
<dbReference type="Gene3D" id="1.10.150.130">
    <property type="match status" value="1"/>
</dbReference>
<dbReference type="InterPro" id="IPR010998">
    <property type="entry name" value="Integrase_recombinase_N"/>
</dbReference>
<dbReference type="Gene3D" id="1.10.443.10">
    <property type="entry name" value="Intergrase catalytic core"/>
    <property type="match status" value="1"/>
</dbReference>
<dbReference type="EMBL" id="GDHC01000173">
    <property type="protein sequence ID" value="JAQ18456.1"/>
    <property type="molecule type" value="Transcribed_RNA"/>
</dbReference>
<dbReference type="SUPFAM" id="SSF56349">
    <property type="entry name" value="DNA breaking-rejoining enzymes"/>
    <property type="match status" value="1"/>
</dbReference>
<dbReference type="Pfam" id="PF00589">
    <property type="entry name" value="Phage_integrase"/>
    <property type="match status" value="1"/>
</dbReference>
<proteinExistence type="predicted"/>
<dbReference type="AlphaFoldDB" id="A0A146MI88"/>